<dbReference type="AlphaFoldDB" id="A0ABD0Z5E9"/>
<feature type="compositionally biased region" description="Polar residues" evidence="1">
    <location>
        <begin position="98"/>
        <end position="112"/>
    </location>
</feature>
<keyword evidence="3" id="KW-1185">Reference proteome</keyword>
<organism evidence="2 3">
    <name type="scientific">Ranatra chinensis</name>
    <dbReference type="NCBI Taxonomy" id="642074"/>
    <lineage>
        <taxon>Eukaryota</taxon>
        <taxon>Metazoa</taxon>
        <taxon>Ecdysozoa</taxon>
        <taxon>Arthropoda</taxon>
        <taxon>Hexapoda</taxon>
        <taxon>Insecta</taxon>
        <taxon>Pterygota</taxon>
        <taxon>Neoptera</taxon>
        <taxon>Paraneoptera</taxon>
        <taxon>Hemiptera</taxon>
        <taxon>Heteroptera</taxon>
        <taxon>Panheteroptera</taxon>
        <taxon>Nepomorpha</taxon>
        <taxon>Nepidae</taxon>
        <taxon>Ranatrinae</taxon>
        <taxon>Ranatra</taxon>
    </lineage>
</organism>
<sequence length="112" mass="12137">MERAHASLLGPFSDGQRQGGGFGGVEQGAGGRGYRQQDAARSGGPQETGKFRTNVIDTPDSYGYEATYPGGRARYINHRSQSGPSFASRSELDGRGPQQRQFAQGNRDQWNN</sequence>
<dbReference type="Proteomes" id="UP001558652">
    <property type="component" value="Unassembled WGS sequence"/>
</dbReference>
<gene>
    <name evidence="2" type="ORF">AAG570_010921</name>
</gene>
<comment type="caution">
    <text evidence="2">The sequence shown here is derived from an EMBL/GenBank/DDBJ whole genome shotgun (WGS) entry which is preliminary data.</text>
</comment>
<protein>
    <submittedName>
        <fullName evidence="2">Uncharacterized protein</fullName>
    </submittedName>
</protein>
<reference evidence="2 3" key="1">
    <citation type="submission" date="2024-07" db="EMBL/GenBank/DDBJ databases">
        <title>Chromosome-level genome assembly of the water stick insect Ranatra chinensis (Heteroptera: Nepidae).</title>
        <authorList>
            <person name="Liu X."/>
        </authorList>
    </citation>
    <scope>NUCLEOTIDE SEQUENCE [LARGE SCALE GENOMIC DNA]</scope>
    <source>
        <strain evidence="2">Cailab_2021Rc</strain>
        <tissue evidence="2">Muscle</tissue>
    </source>
</reference>
<accession>A0ABD0Z5E9</accession>
<proteinExistence type="predicted"/>
<evidence type="ECO:0000313" key="3">
    <source>
        <dbReference type="Proteomes" id="UP001558652"/>
    </source>
</evidence>
<feature type="compositionally biased region" description="Polar residues" evidence="1">
    <location>
        <begin position="78"/>
        <end position="88"/>
    </location>
</feature>
<dbReference type="EMBL" id="JBFDAA010000006">
    <property type="protein sequence ID" value="KAL1131303.1"/>
    <property type="molecule type" value="Genomic_DNA"/>
</dbReference>
<feature type="region of interest" description="Disordered" evidence="1">
    <location>
        <begin position="1"/>
        <end position="112"/>
    </location>
</feature>
<evidence type="ECO:0000313" key="2">
    <source>
        <dbReference type="EMBL" id="KAL1131303.1"/>
    </source>
</evidence>
<name>A0ABD0Z5E9_9HEMI</name>
<evidence type="ECO:0000256" key="1">
    <source>
        <dbReference type="SAM" id="MobiDB-lite"/>
    </source>
</evidence>
<feature type="compositionally biased region" description="Gly residues" evidence="1">
    <location>
        <begin position="17"/>
        <end position="33"/>
    </location>
</feature>